<dbReference type="PANTHER" id="PTHR32093">
    <property type="entry name" value="LEUCINE-RICH REPEAT EXTENSIN-LIKE PROTEIN 3-RELATED"/>
    <property type="match status" value="1"/>
</dbReference>
<dbReference type="Gene3D" id="3.80.10.10">
    <property type="entry name" value="Ribonuclease Inhibitor"/>
    <property type="match status" value="2"/>
</dbReference>
<feature type="non-terminal residue" evidence="6">
    <location>
        <position position="1"/>
    </location>
</feature>
<dbReference type="GeneID" id="85467812"/>
<keyword evidence="2" id="KW-0964">Secreted</keyword>
<evidence type="ECO:0008006" key="8">
    <source>
        <dbReference type="Google" id="ProtNLM"/>
    </source>
</evidence>
<evidence type="ECO:0000256" key="5">
    <source>
        <dbReference type="ARBA" id="ARBA00022737"/>
    </source>
</evidence>
<dbReference type="PANTHER" id="PTHR32093:SF131">
    <property type="entry name" value="LEUCINE-RICH REPEAT-CONTAINING N-TERMINAL PLANT-TYPE DOMAIN-CONTAINING PROTEIN"/>
    <property type="match status" value="1"/>
</dbReference>
<evidence type="ECO:0000256" key="1">
    <source>
        <dbReference type="ARBA" id="ARBA00004613"/>
    </source>
</evidence>
<dbReference type="InterPro" id="IPR051582">
    <property type="entry name" value="LRR_extensin-like_regulator"/>
</dbReference>
<reference evidence="6" key="1">
    <citation type="submission" date="2021-06" db="EMBL/GenBank/DDBJ databases">
        <title>Comparative genomics, transcriptomics and evolutionary studies reveal genomic signatures of adaptation to plant cell wall in hemibiotrophic fungi.</title>
        <authorList>
            <consortium name="DOE Joint Genome Institute"/>
            <person name="Baroncelli R."/>
            <person name="Diaz J.F."/>
            <person name="Benocci T."/>
            <person name="Peng M."/>
            <person name="Battaglia E."/>
            <person name="Haridas S."/>
            <person name="Andreopoulos W."/>
            <person name="Labutti K."/>
            <person name="Pangilinan J."/>
            <person name="Floch G.L."/>
            <person name="Makela M.R."/>
            <person name="Henrissat B."/>
            <person name="Grigoriev I.V."/>
            <person name="Crouch J.A."/>
            <person name="De Vries R.P."/>
            <person name="Sukno S.A."/>
            <person name="Thon M.R."/>
        </authorList>
    </citation>
    <scope>NUCLEOTIDE SEQUENCE</scope>
    <source>
        <strain evidence="6">CBS 102054</strain>
    </source>
</reference>
<evidence type="ECO:0000256" key="4">
    <source>
        <dbReference type="ARBA" id="ARBA00022729"/>
    </source>
</evidence>
<comment type="subcellular location">
    <subcellularLocation>
        <location evidence="1">Secreted</location>
    </subcellularLocation>
</comment>
<dbReference type="EMBL" id="JAHMHQ010000028">
    <property type="protein sequence ID" value="KAK1623576.1"/>
    <property type="molecule type" value="Genomic_DNA"/>
</dbReference>
<sequence>SGSNLGRDLSLVQSLKHKITVDPSGATKNWTGNDVCKFDGFSCAKNPNTGTNALSGIDLNGFGLEGKDLVLDGFLDKLTDLTFFHANSNGFTGSLPKDLSALKWLWEIDVSNNKLSGPFPTGVFDLDLTLLDLRFNEFSGPIPKETFNLDLEVLFLNDNKFSGSIPSNVGSSPVIYLTLANNKLNGSMPKSIGNMKNVQEIVLLGNDLSGSLPRDYAIKNLTVFDASDNKLSGSVPEGLCKLDTLGVLNLTSNNFSGTLGPACTALLKNHVLDV</sequence>
<proteinExistence type="predicted"/>
<name>A0AAI9ZFM6_9PEZI</name>
<protein>
    <recommendedName>
        <fullName evidence="8">Leucine-rich repeat-containing N-terminal plant-type domain-containing protein</fullName>
    </recommendedName>
</protein>
<accession>A0AAI9ZFM6</accession>
<dbReference type="SUPFAM" id="SSF52058">
    <property type="entry name" value="L domain-like"/>
    <property type="match status" value="1"/>
</dbReference>
<keyword evidence="3" id="KW-0433">Leucine-rich repeat</keyword>
<dbReference type="InterPro" id="IPR001611">
    <property type="entry name" value="Leu-rich_rpt"/>
</dbReference>
<keyword evidence="5" id="KW-0677">Repeat</keyword>
<dbReference type="InterPro" id="IPR032675">
    <property type="entry name" value="LRR_dom_sf"/>
</dbReference>
<dbReference type="RefSeq" id="XP_060439571.1">
    <property type="nucleotide sequence ID" value="XM_060582950.1"/>
</dbReference>
<comment type="caution">
    <text evidence="6">The sequence shown here is derived from an EMBL/GenBank/DDBJ whole genome shotgun (WGS) entry which is preliminary data.</text>
</comment>
<evidence type="ECO:0000313" key="7">
    <source>
        <dbReference type="Proteomes" id="UP001243989"/>
    </source>
</evidence>
<dbReference type="AlphaFoldDB" id="A0AAI9ZFM6"/>
<evidence type="ECO:0000256" key="2">
    <source>
        <dbReference type="ARBA" id="ARBA00022525"/>
    </source>
</evidence>
<evidence type="ECO:0000313" key="6">
    <source>
        <dbReference type="EMBL" id="KAK1623576.1"/>
    </source>
</evidence>
<dbReference type="FunFam" id="3.80.10.10:FF:000041">
    <property type="entry name" value="LRR receptor-like serine/threonine-protein kinase ERECTA"/>
    <property type="match status" value="1"/>
</dbReference>
<keyword evidence="4" id="KW-0732">Signal</keyword>
<feature type="non-terminal residue" evidence="6">
    <location>
        <position position="274"/>
    </location>
</feature>
<dbReference type="Proteomes" id="UP001243989">
    <property type="component" value="Unassembled WGS sequence"/>
</dbReference>
<dbReference type="Pfam" id="PF00560">
    <property type="entry name" value="LRR_1"/>
    <property type="match status" value="4"/>
</dbReference>
<gene>
    <name evidence="6" type="ORF">BDP81DRAFT_273646</name>
</gene>
<organism evidence="6 7">
    <name type="scientific">Colletotrichum phormii</name>
    <dbReference type="NCBI Taxonomy" id="359342"/>
    <lineage>
        <taxon>Eukaryota</taxon>
        <taxon>Fungi</taxon>
        <taxon>Dikarya</taxon>
        <taxon>Ascomycota</taxon>
        <taxon>Pezizomycotina</taxon>
        <taxon>Sordariomycetes</taxon>
        <taxon>Hypocreomycetidae</taxon>
        <taxon>Glomerellales</taxon>
        <taxon>Glomerellaceae</taxon>
        <taxon>Colletotrichum</taxon>
        <taxon>Colletotrichum acutatum species complex</taxon>
    </lineage>
</organism>
<dbReference type="GO" id="GO:0005576">
    <property type="term" value="C:extracellular region"/>
    <property type="evidence" value="ECO:0007669"/>
    <property type="project" value="UniProtKB-SubCell"/>
</dbReference>
<keyword evidence="7" id="KW-1185">Reference proteome</keyword>
<evidence type="ECO:0000256" key="3">
    <source>
        <dbReference type="ARBA" id="ARBA00022614"/>
    </source>
</evidence>